<keyword evidence="3 6" id="KW-1133">Transmembrane helix</keyword>
<evidence type="ECO:0000313" key="9">
    <source>
        <dbReference type="Proteomes" id="UP000803884"/>
    </source>
</evidence>
<feature type="transmembrane region" description="Helical" evidence="6">
    <location>
        <begin position="297"/>
        <end position="314"/>
    </location>
</feature>
<feature type="transmembrane region" description="Helical" evidence="6">
    <location>
        <begin position="335"/>
        <end position="361"/>
    </location>
</feature>
<dbReference type="GO" id="GO:0022857">
    <property type="term" value="F:transmembrane transporter activity"/>
    <property type="evidence" value="ECO:0007669"/>
    <property type="project" value="InterPro"/>
</dbReference>
<feature type="transmembrane region" description="Helical" evidence="6">
    <location>
        <begin position="150"/>
        <end position="170"/>
    </location>
</feature>
<dbReference type="Proteomes" id="UP000803884">
    <property type="component" value="Unassembled WGS sequence"/>
</dbReference>
<dbReference type="Gene3D" id="1.20.1250.20">
    <property type="entry name" value="MFS general substrate transporter like domains"/>
    <property type="match status" value="2"/>
</dbReference>
<evidence type="ECO:0000256" key="5">
    <source>
        <dbReference type="SAM" id="MobiDB-lite"/>
    </source>
</evidence>
<feature type="transmembrane region" description="Helical" evidence="6">
    <location>
        <begin position="58"/>
        <end position="82"/>
    </location>
</feature>
<feature type="transmembrane region" description="Helical" evidence="6">
    <location>
        <begin position="213"/>
        <end position="233"/>
    </location>
</feature>
<dbReference type="EMBL" id="JAAQHG020000049">
    <property type="protein sequence ID" value="KAL1582492.1"/>
    <property type="molecule type" value="Genomic_DNA"/>
</dbReference>
<evidence type="ECO:0000256" key="2">
    <source>
        <dbReference type="ARBA" id="ARBA00022692"/>
    </source>
</evidence>
<dbReference type="InterPro" id="IPR011701">
    <property type="entry name" value="MFS"/>
</dbReference>
<keyword evidence="2 6" id="KW-0812">Transmembrane</keyword>
<keyword evidence="9" id="KW-1185">Reference proteome</keyword>
<dbReference type="InterPro" id="IPR036259">
    <property type="entry name" value="MFS_trans_sf"/>
</dbReference>
<feature type="transmembrane region" description="Helical" evidence="6">
    <location>
        <begin position="401"/>
        <end position="418"/>
    </location>
</feature>
<comment type="subcellular location">
    <subcellularLocation>
        <location evidence="1">Membrane</location>
        <topology evidence="1">Multi-pass membrane protein</topology>
    </subcellularLocation>
</comment>
<evidence type="ECO:0000256" key="1">
    <source>
        <dbReference type="ARBA" id="ARBA00004141"/>
    </source>
</evidence>
<dbReference type="InterPro" id="IPR020846">
    <property type="entry name" value="MFS_dom"/>
</dbReference>
<evidence type="ECO:0000259" key="7">
    <source>
        <dbReference type="PROSITE" id="PS50850"/>
    </source>
</evidence>
<dbReference type="Pfam" id="PF07690">
    <property type="entry name" value="MFS_1"/>
    <property type="match status" value="1"/>
</dbReference>
<organism evidence="8 9">
    <name type="scientific">Cladosporium halotolerans</name>
    <dbReference type="NCBI Taxonomy" id="1052096"/>
    <lineage>
        <taxon>Eukaryota</taxon>
        <taxon>Fungi</taxon>
        <taxon>Dikarya</taxon>
        <taxon>Ascomycota</taxon>
        <taxon>Pezizomycotina</taxon>
        <taxon>Dothideomycetes</taxon>
        <taxon>Dothideomycetidae</taxon>
        <taxon>Cladosporiales</taxon>
        <taxon>Cladosporiaceae</taxon>
        <taxon>Cladosporium</taxon>
    </lineage>
</organism>
<comment type="caution">
    <text evidence="8">The sequence shown here is derived from an EMBL/GenBank/DDBJ whole genome shotgun (WGS) entry which is preliminary data.</text>
</comment>
<dbReference type="GO" id="GO:0016020">
    <property type="term" value="C:membrane"/>
    <property type="evidence" value="ECO:0007669"/>
    <property type="project" value="UniProtKB-SubCell"/>
</dbReference>
<evidence type="ECO:0000313" key="8">
    <source>
        <dbReference type="EMBL" id="KAL1582492.1"/>
    </source>
</evidence>
<evidence type="ECO:0000256" key="4">
    <source>
        <dbReference type="ARBA" id="ARBA00023136"/>
    </source>
</evidence>
<evidence type="ECO:0000256" key="3">
    <source>
        <dbReference type="ARBA" id="ARBA00022989"/>
    </source>
</evidence>
<feature type="transmembrane region" description="Helical" evidence="6">
    <location>
        <begin position="511"/>
        <end position="531"/>
    </location>
</feature>
<accession>A0AB34KBK1</accession>
<proteinExistence type="predicted"/>
<feature type="transmembrane region" description="Helical" evidence="6">
    <location>
        <begin position="124"/>
        <end position="144"/>
    </location>
</feature>
<evidence type="ECO:0000256" key="6">
    <source>
        <dbReference type="SAM" id="Phobius"/>
    </source>
</evidence>
<gene>
    <name evidence="8" type="ORF">WHR41_08807</name>
</gene>
<feature type="transmembrane region" description="Helical" evidence="6">
    <location>
        <begin position="94"/>
        <end position="112"/>
    </location>
</feature>
<dbReference type="SUPFAM" id="SSF103473">
    <property type="entry name" value="MFS general substrate transporter"/>
    <property type="match status" value="1"/>
</dbReference>
<dbReference type="RefSeq" id="XP_069225599.1">
    <property type="nucleotide sequence ID" value="XM_069377411.1"/>
</dbReference>
<dbReference type="AlphaFoldDB" id="A0AB34KBK1"/>
<feature type="domain" description="Major facilitator superfamily (MFS) profile" evidence="7">
    <location>
        <begin position="56"/>
        <end position="536"/>
    </location>
</feature>
<feature type="transmembrane region" description="Helical" evidence="6">
    <location>
        <begin position="182"/>
        <end position="201"/>
    </location>
</feature>
<dbReference type="PROSITE" id="PS50850">
    <property type="entry name" value="MFS"/>
    <property type="match status" value="1"/>
</dbReference>
<sequence length="542" mass="57676">MSGTSIELSHIARPQAAVAKSASTRRPSTIIEDSQDDQATSHSLERTATVSSKSTTTVVIASVTLITGISTLLNGLTTVILPTMAVDLDIPSNLLLWPSSIQALTCGCVLLLSGSIADALGSRFMYMLGSILQSVFTLGCGLSRNATQLIIFRGLSGIAIAFCLPSAVSIITSTLDGKRRNFAFAAMGGGQPVGFSIGLTLGGVLTDSIGWRWGFYSAAVANTVVIVVALWGLPSSIDGVGDTSVAEIPSWPQRWHRVKTEIDWVGALIASTALAMLSYVFASIAGSRSSIKQPSSIALLVVALLLIPLFIFWVGRQENKGRPAIIPNSLWRNRIFSTICIAVFFTWGSFNALETILTFYFQDVQKYSATQTSIYFLPAPIAGVLINLAMGYLVQRVQANWLVIIGCAISFGAPIAMVNTNTDSNYWSTAFLANILNPTGADSLFTISNLLITSVFHAKTQALAGGVFNTISQIGKSVGLGLVAVIAADVTQKSGYEDKKSPEALLEGYKATYWFCFACIAVTVALSTWGLRGIGKVGHKRD</sequence>
<name>A0AB34KBK1_9PEZI</name>
<dbReference type="PANTHER" id="PTHR42718">
    <property type="entry name" value="MAJOR FACILITATOR SUPERFAMILY MULTIDRUG TRANSPORTER MFSC"/>
    <property type="match status" value="1"/>
</dbReference>
<feature type="transmembrane region" description="Helical" evidence="6">
    <location>
        <begin position="373"/>
        <end position="394"/>
    </location>
</feature>
<dbReference type="GeneID" id="96010249"/>
<protein>
    <recommendedName>
        <fullName evidence="7">Major facilitator superfamily (MFS) profile domain-containing protein</fullName>
    </recommendedName>
</protein>
<feature type="transmembrane region" description="Helical" evidence="6">
    <location>
        <begin position="264"/>
        <end position="285"/>
    </location>
</feature>
<reference evidence="8 9" key="1">
    <citation type="journal article" date="2020" name="Microbiol. Resour. Announc.">
        <title>Draft Genome Sequence of a Cladosporium Species Isolated from the Mesophotic Ascidian Didemnum maculosum.</title>
        <authorList>
            <person name="Gioti A."/>
            <person name="Siaperas R."/>
            <person name="Nikolaivits E."/>
            <person name="Le Goff G."/>
            <person name="Ouazzani J."/>
            <person name="Kotoulas G."/>
            <person name="Topakas E."/>
        </authorList>
    </citation>
    <scope>NUCLEOTIDE SEQUENCE [LARGE SCALE GENOMIC DNA]</scope>
    <source>
        <strain evidence="8 9">TM138-S3</strain>
    </source>
</reference>
<feature type="region of interest" description="Disordered" evidence="5">
    <location>
        <begin position="17"/>
        <end position="47"/>
    </location>
</feature>
<dbReference type="PANTHER" id="PTHR42718:SF27">
    <property type="entry name" value="TRANSPORTER, PUTATIVE-RELATED"/>
    <property type="match status" value="1"/>
</dbReference>
<keyword evidence="4 6" id="KW-0472">Membrane</keyword>